<dbReference type="RefSeq" id="XP_060445969.1">
    <property type="nucleotide sequence ID" value="XM_060592401.1"/>
</dbReference>
<keyword evidence="2" id="KW-0472">Membrane</keyword>
<keyword evidence="5" id="KW-1185">Reference proteome</keyword>
<feature type="compositionally biased region" description="Low complexity" evidence="1">
    <location>
        <begin position="348"/>
        <end position="357"/>
    </location>
</feature>
<dbReference type="AlphaFoldDB" id="A0AAI9ZSF4"/>
<dbReference type="GeneID" id="85477263"/>
<evidence type="ECO:0000256" key="2">
    <source>
        <dbReference type="SAM" id="Phobius"/>
    </source>
</evidence>
<feature type="signal peptide" evidence="3">
    <location>
        <begin position="1"/>
        <end position="20"/>
    </location>
</feature>
<dbReference type="Proteomes" id="UP001243989">
    <property type="component" value="Unassembled WGS sequence"/>
</dbReference>
<feature type="chain" id="PRO_5042535393" description="Carcinoembryonic antigen-related cell adhesion molecule 1" evidence="3">
    <location>
        <begin position="21"/>
        <end position="380"/>
    </location>
</feature>
<evidence type="ECO:0000313" key="4">
    <source>
        <dbReference type="EMBL" id="KAK1637362.1"/>
    </source>
</evidence>
<keyword evidence="2" id="KW-0812">Transmembrane</keyword>
<proteinExistence type="predicted"/>
<comment type="caution">
    <text evidence="4">The sequence shown here is derived from an EMBL/GenBank/DDBJ whole genome shotgun (WGS) entry which is preliminary data.</text>
</comment>
<keyword evidence="2" id="KW-1133">Transmembrane helix</keyword>
<evidence type="ECO:0008006" key="6">
    <source>
        <dbReference type="Google" id="ProtNLM"/>
    </source>
</evidence>
<name>A0AAI9ZSF4_9PEZI</name>
<feature type="transmembrane region" description="Helical" evidence="2">
    <location>
        <begin position="271"/>
        <end position="295"/>
    </location>
</feature>
<feature type="region of interest" description="Disordered" evidence="1">
    <location>
        <begin position="301"/>
        <end position="380"/>
    </location>
</feature>
<accession>A0AAI9ZSF4</accession>
<feature type="region of interest" description="Disordered" evidence="1">
    <location>
        <begin position="203"/>
        <end position="266"/>
    </location>
</feature>
<reference evidence="4" key="1">
    <citation type="submission" date="2021-06" db="EMBL/GenBank/DDBJ databases">
        <title>Comparative genomics, transcriptomics and evolutionary studies reveal genomic signatures of adaptation to plant cell wall in hemibiotrophic fungi.</title>
        <authorList>
            <consortium name="DOE Joint Genome Institute"/>
            <person name="Baroncelli R."/>
            <person name="Diaz J.F."/>
            <person name="Benocci T."/>
            <person name="Peng M."/>
            <person name="Battaglia E."/>
            <person name="Haridas S."/>
            <person name="Andreopoulos W."/>
            <person name="Labutti K."/>
            <person name="Pangilinan J."/>
            <person name="Floch G.L."/>
            <person name="Makela M.R."/>
            <person name="Henrissat B."/>
            <person name="Grigoriev I.V."/>
            <person name="Crouch J.A."/>
            <person name="De Vries R.P."/>
            <person name="Sukno S.A."/>
            <person name="Thon M.R."/>
        </authorList>
    </citation>
    <scope>NUCLEOTIDE SEQUENCE</scope>
    <source>
        <strain evidence="4">CBS 102054</strain>
    </source>
</reference>
<dbReference type="PANTHER" id="PTHR16861:SF9">
    <property type="entry name" value="CELL WALL INTEGRITY AND STRESS RESPONSE COMPONENT 1"/>
    <property type="match status" value="1"/>
</dbReference>
<evidence type="ECO:0000313" key="5">
    <source>
        <dbReference type="Proteomes" id="UP001243989"/>
    </source>
</evidence>
<protein>
    <recommendedName>
        <fullName evidence="6">Carcinoembryonic antigen-related cell adhesion molecule 1</fullName>
    </recommendedName>
</protein>
<organism evidence="4 5">
    <name type="scientific">Colletotrichum phormii</name>
    <dbReference type="NCBI Taxonomy" id="359342"/>
    <lineage>
        <taxon>Eukaryota</taxon>
        <taxon>Fungi</taxon>
        <taxon>Dikarya</taxon>
        <taxon>Ascomycota</taxon>
        <taxon>Pezizomycotina</taxon>
        <taxon>Sordariomycetes</taxon>
        <taxon>Hypocreomycetidae</taxon>
        <taxon>Glomerellales</taxon>
        <taxon>Glomerellaceae</taxon>
        <taxon>Colletotrichum</taxon>
        <taxon>Colletotrichum acutatum species complex</taxon>
    </lineage>
</organism>
<evidence type="ECO:0000256" key="1">
    <source>
        <dbReference type="SAM" id="MobiDB-lite"/>
    </source>
</evidence>
<keyword evidence="3" id="KW-0732">Signal</keyword>
<dbReference type="EMBL" id="JAHMHQ010000009">
    <property type="protein sequence ID" value="KAK1637362.1"/>
    <property type="molecule type" value="Genomic_DNA"/>
</dbReference>
<feature type="compositionally biased region" description="Low complexity" evidence="1">
    <location>
        <begin position="203"/>
        <end position="250"/>
    </location>
</feature>
<dbReference type="PANTHER" id="PTHR16861">
    <property type="entry name" value="GLYCOPROTEIN 38"/>
    <property type="match status" value="1"/>
</dbReference>
<gene>
    <name evidence="4" type="ORF">BDP81DRAFT_449402</name>
</gene>
<sequence>MQTLPVLLLVVAASLPTAESLGFWRPNLPEPSTELGFNDSSLVLPRANRWPRPQLTPVVMDSDAVAKRLEQRDTVTAGTIGKNTCGLFTLSKETDPEIRTRLCVEPDTSCIVQKDYLFCGTNPIVSCLPQSNPLCGSSPSQTRGKDTICCTSTDGFNGECQQFVRKEGTQSKKLWGCRETGLPWDPIVYLYTASSNLLPAVPVTTTPSSSSAETRTTSVPNSSSTASDDTPTASVPSGPTLSTASSTSAPTPEPSSGGGGAAPSSGSQTGAIIGGVLGSVTILAIAGCVATWLVVRRRRATTVRGESRGGGRVSPSPSHELVGDQPCVSPNPKEGGGGGEQWDYQPMSPLSPASSSAQRDVFQAPASDSIGSAMKPAELG</sequence>
<evidence type="ECO:0000256" key="3">
    <source>
        <dbReference type="SAM" id="SignalP"/>
    </source>
</evidence>